<dbReference type="Proteomes" id="UP001497453">
    <property type="component" value="Chromosome 6"/>
</dbReference>
<accession>A0ABP1DVW4</accession>
<reference evidence="2" key="1">
    <citation type="submission" date="2024-04" db="EMBL/GenBank/DDBJ databases">
        <authorList>
            <person name="Shaw F."/>
            <person name="Minotto A."/>
        </authorList>
    </citation>
    <scope>NUCLEOTIDE SEQUENCE [LARGE SCALE GENOMIC DNA]</scope>
</reference>
<evidence type="ECO:0000313" key="2">
    <source>
        <dbReference type="Proteomes" id="UP001497453"/>
    </source>
</evidence>
<dbReference type="EMBL" id="OZ037949">
    <property type="protein sequence ID" value="CAL1711950.1"/>
    <property type="molecule type" value="Genomic_DNA"/>
</dbReference>
<name>A0ABP1DVW4_9APHY</name>
<evidence type="ECO:0000313" key="1">
    <source>
        <dbReference type="EMBL" id="CAL1711950.1"/>
    </source>
</evidence>
<protein>
    <submittedName>
        <fullName evidence="1">Uncharacterized protein</fullName>
    </submittedName>
</protein>
<gene>
    <name evidence="1" type="ORF">GFSPODELE1_LOCUS8580</name>
</gene>
<keyword evidence="2" id="KW-1185">Reference proteome</keyword>
<organism evidence="1 2">
    <name type="scientific">Somion occarium</name>
    <dbReference type="NCBI Taxonomy" id="3059160"/>
    <lineage>
        <taxon>Eukaryota</taxon>
        <taxon>Fungi</taxon>
        <taxon>Dikarya</taxon>
        <taxon>Basidiomycota</taxon>
        <taxon>Agaricomycotina</taxon>
        <taxon>Agaricomycetes</taxon>
        <taxon>Polyporales</taxon>
        <taxon>Cerrenaceae</taxon>
        <taxon>Somion</taxon>
    </lineage>
</organism>
<proteinExistence type="predicted"/>
<sequence>MQHRLIHTSTLHNTHNVFCRHRTFSNNVSIDARYRSGASWLLNTIGLLVPTLGAMLTNDPWFYLLLRWDMSSEQDNKREYDVQVIVEGHCYTSVLTVPGIGLNLFRVDAKA</sequence>